<sequence length="300" mass="32849">MGWIETTGGYAVALDGTRVLCRNAAGRALKQVPPKLKDDAEVVRLRQLAEWLERHERECREQVDTWLVRSLPVPVALLARVWPDAAWQSALRDLVVAPVGADGSADTERAGFLRDADPARGLGIVDLDGDSVWLEPAEVETVLIPHPVLLEELAELREFAAELGVEQGAEQLFREVWRRPEAAEGAAGGGPAQEWRAYADGKFAQLRHATARAVSLGYRVRGGQAVCPLVEDGRQLEAAYWLGDDYPESEALTGSLEWRDTAGRRLPLAEVGPVAWSEGERMAALVYAGRVVESDEEKAL</sequence>
<dbReference type="AlphaFoldDB" id="A0A2T7T5K3"/>
<feature type="domain" description="DUF4132" evidence="1">
    <location>
        <begin position="26"/>
        <end position="218"/>
    </location>
</feature>
<accession>A0A2T7T5K3</accession>
<dbReference type="Pfam" id="PF13569">
    <property type="entry name" value="DUF4132"/>
    <property type="match status" value="1"/>
</dbReference>
<proteinExistence type="predicted"/>
<organism evidence="2 3">
    <name type="scientific">Streptomyces scopuliridis RB72</name>
    <dbReference type="NCBI Taxonomy" id="1440053"/>
    <lineage>
        <taxon>Bacteria</taxon>
        <taxon>Bacillati</taxon>
        <taxon>Actinomycetota</taxon>
        <taxon>Actinomycetes</taxon>
        <taxon>Kitasatosporales</taxon>
        <taxon>Streptomycetaceae</taxon>
        <taxon>Streptomyces</taxon>
    </lineage>
</organism>
<evidence type="ECO:0000313" key="3">
    <source>
        <dbReference type="Proteomes" id="UP000245992"/>
    </source>
</evidence>
<dbReference type="RefSeq" id="WP_030354141.1">
    <property type="nucleotide sequence ID" value="NZ_AZSP01000200.1"/>
</dbReference>
<protein>
    <recommendedName>
        <fullName evidence="1">DUF4132 domain-containing protein</fullName>
    </recommendedName>
</protein>
<evidence type="ECO:0000259" key="1">
    <source>
        <dbReference type="Pfam" id="PF13569"/>
    </source>
</evidence>
<keyword evidence="3" id="KW-1185">Reference proteome</keyword>
<dbReference type="STRING" id="1440053.GCA_000718095_05165"/>
<name>A0A2T7T5K3_9ACTN</name>
<comment type="caution">
    <text evidence="2">The sequence shown here is derived from an EMBL/GenBank/DDBJ whole genome shotgun (WGS) entry which is preliminary data.</text>
</comment>
<reference evidence="2 3" key="1">
    <citation type="submission" date="2013-12" db="EMBL/GenBank/DDBJ databases">
        <title>Annotated genome of Streptomyces scopuliridis.</title>
        <authorList>
            <person name="Olson J.B."/>
        </authorList>
    </citation>
    <scope>NUCLEOTIDE SEQUENCE [LARGE SCALE GENOMIC DNA]</scope>
    <source>
        <strain evidence="2 3">RB72</strain>
    </source>
</reference>
<evidence type="ECO:0000313" key="2">
    <source>
        <dbReference type="EMBL" id="PVE10432.1"/>
    </source>
</evidence>
<gene>
    <name evidence="2" type="ORF">Y717_32000</name>
</gene>
<dbReference type="OrthoDB" id="4518949at2"/>
<dbReference type="Proteomes" id="UP000245992">
    <property type="component" value="Unassembled WGS sequence"/>
</dbReference>
<dbReference type="EMBL" id="AZSP01000200">
    <property type="protein sequence ID" value="PVE10432.1"/>
    <property type="molecule type" value="Genomic_DNA"/>
</dbReference>
<dbReference type="InterPro" id="IPR025406">
    <property type="entry name" value="DUF4132"/>
</dbReference>